<evidence type="ECO:0000313" key="4">
    <source>
        <dbReference type="Proteomes" id="UP001153076"/>
    </source>
</evidence>
<proteinExistence type="predicted"/>
<dbReference type="AlphaFoldDB" id="A0A9Q1QS41"/>
<keyword evidence="1" id="KW-0175">Coiled coil</keyword>
<reference evidence="3" key="1">
    <citation type="submission" date="2022-04" db="EMBL/GenBank/DDBJ databases">
        <title>Carnegiea gigantea Genome sequencing and assembly v2.</title>
        <authorList>
            <person name="Copetti D."/>
            <person name="Sanderson M.J."/>
            <person name="Burquez A."/>
            <person name="Wojciechowski M.F."/>
        </authorList>
    </citation>
    <scope>NUCLEOTIDE SEQUENCE</scope>
    <source>
        <strain evidence="3">SGP5-SGP5p</strain>
        <tissue evidence="3">Aerial part</tissue>
    </source>
</reference>
<accession>A0A9Q1QS41</accession>
<evidence type="ECO:0000313" key="3">
    <source>
        <dbReference type="EMBL" id="KAJ8452472.1"/>
    </source>
</evidence>
<keyword evidence="4" id="KW-1185">Reference proteome</keyword>
<name>A0A9Q1QS41_9CARY</name>
<protein>
    <submittedName>
        <fullName evidence="3">Uncharacterized protein</fullName>
    </submittedName>
</protein>
<dbReference type="EMBL" id="JAKOGI010000004">
    <property type="protein sequence ID" value="KAJ8452472.1"/>
    <property type="molecule type" value="Genomic_DNA"/>
</dbReference>
<evidence type="ECO:0000256" key="2">
    <source>
        <dbReference type="SAM" id="MobiDB-lite"/>
    </source>
</evidence>
<dbReference type="Proteomes" id="UP001153076">
    <property type="component" value="Unassembled WGS sequence"/>
</dbReference>
<feature type="compositionally biased region" description="Acidic residues" evidence="2">
    <location>
        <begin position="161"/>
        <end position="192"/>
    </location>
</feature>
<sequence length="192" mass="21629">MWLSKEVYDGLYAYWESEKFKDKSALGKTNRALPLGVGTQGDRIPLPQLSTQTQMNIWKEVVGLTKKGKICRFGMEGSCAFSTSSSTTKQVPIEVLKNEKQLKKMLNKRLNRVEEKLDQTTKQLSLTNKLVKTLMKQIHFTIPLPINIDIGKGSTSRGGEDSDADDNDDDHDGDQQETEDEGDDEEDDEDDL</sequence>
<feature type="region of interest" description="Disordered" evidence="2">
    <location>
        <begin position="149"/>
        <end position="192"/>
    </location>
</feature>
<comment type="caution">
    <text evidence="3">The sequence shown here is derived from an EMBL/GenBank/DDBJ whole genome shotgun (WGS) entry which is preliminary data.</text>
</comment>
<feature type="coiled-coil region" evidence="1">
    <location>
        <begin position="96"/>
        <end position="130"/>
    </location>
</feature>
<organism evidence="3 4">
    <name type="scientific">Carnegiea gigantea</name>
    <dbReference type="NCBI Taxonomy" id="171969"/>
    <lineage>
        <taxon>Eukaryota</taxon>
        <taxon>Viridiplantae</taxon>
        <taxon>Streptophyta</taxon>
        <taxon>Embryophyta</taxon>
        <taxon>Tracheophyta</taxon>
        <taxon>Spermatophyta</taxon>
        <taxon>Magnoliopsida</taxon>
        <taxon>eudicotyledons</taxon>
        <taxon>Gunneridae</taxon>
        <taxon>Pentapetalae</taxon>
        <taxon>Caryophyllales</taxon>
        <taxon>Cactineae</taxon>
        <taxon>Cactaceae</taxon>
        <taxon>Cactoideae</taxon>
        <taxon>Echinocereeae</taxon>
        <taxon>Carnegiea</taxon>
    </lineage>
</organism>
<gene>
    <name evidence="3" type="ORF">Cgig2_000061</name>
</gene>
<evidence type="ECO:0000256" key="1">
    <source>
        <dbReference type="SAM" id="Coils"/>
    </source>
</evidence>